<reference evidence="7 8" key="1">
    <citation type="submission" date="2022-06" db="EMBL/GenBank/DDBJ databases">
        <title>Genomic Encyclopedia of Archaeal and Bacterial Type Strains, Phase II (KMG-II): from individual species to whole genera.</title>
        <authorList>
            <person name="Goeker M."/>
        </authorList>
    </citation>
    <scope>NUCLEOTIDE SEQUENCE [LARGE SCALE GENOMIC DNA]</scope>
    <source>
        <strain evidence="7 8">DSM 44255</strain>
    </source>
</reference>
<feature type="transmembrane region" description="Helical" evidence="5">
    <location>
        <begin position="177"/>
        <end position="196"/>
    </location>
</feature>
<dbReference type="InterPro" id="IPR020846">
    <property type="entry name" value="MFS_dom"/>
</dbReference>
<sequence length="424" mass="41851">MSGGAKSGFGAYPRLLRQPGALTLGLCGVLGRFPIAMRSLGCLMLVAAVSGSLGGAGVVAAAMLIAQGLASPVLGRWADRVGQRRVLLSTCVVHAVALSSLIAAIQLGAPLPLLLVAAVATGCASVSFTSFMRARWAALVEQGSLRTAYALESVLDETIFLLGPLLVTVLATAVHPAAGLVACVAFTTVGSIAVALHQRSEPVVVAPEAGGGKRAISVPGVRVLMVAYAGMGFLLGAVDVTMVAFAREQGSPGFGGVLLSLTAVGSLAAGAVYGAVNWRQPQERLLVATTGLLCLGAVPLAFAGSGLAMAVFAVLAGVAIAPGLIAGSTVLEALAPKGSLSEGFSWLSSAGATGIALGTAVGGRLADSGGFAVAAWAAVGGGAVAVALSVLGQPALRGREPHAVGAVGAVEPDAVELDRAAREQ</sequence>
<feature type="transmembrane region" description="Helical" evidence="5">
    <location>
        <begin position="371"/>
        <end position="391"/>
    </location>
</feature>
<dbReference type="PROSITE" id="PS50850">
    <property type="entry name" value="MFS"/>
    <property type="match status" value="1"/>
</dbReference>
<proteinExistence type="predicted"/>
<feature type="transmembrane region" description="Helical" evidence="5">
    <location>
        <begin position="43"/>
        <end position="65"/>
    </location>
</feature>
<dbReference type="Gene3D" id="1.20.1250.20">
    <property type="entry name" value="MFS general substrate transporter like domains"/>
    <property type="match status" value="2"/>
</dbReference>
<evidence type="ECO:0000256" key="1">
    <source>
        <dbReference type="ARBA" id="ARBA00004651"/>
    </source>
</evidence>
<evidence type="ECO:0000256" key="2">
    <source>
        <dbReference type="ARBA" id="ARBA00022692"/>
    </source>
</evidence>
<keyword evidence="4 5" id="KW-0472">Membrane</keyword>
<keyword evidence="8" id="KW-1185">Reference proteome</keyword>
<feature type="transmembrane region" description="Helical" evidence="5">
    <location>
        <begin position="153"/>
        <end position="171"/>
    </location>
</feature>
<feature type="transmembrane region" description="Helical" evidence="5">
    <location>
        <begin position="86"/>
        <end position="105"/>
    </location>
</feature>
<dbReference type="RefSeq" id="WP_253888041.1">
    <property type="nucleotide sequence ID" value="NZ_BAAAVB010000014.1"/>
</dbReference>
<dbReference type="Proteomes" id="UP001205185">
    <property type="component" value="Unassembled WGS sequence"/>
</dbReference>
<comment type="subcellular location">
    <subcellularLocation>
        <location evidence="1">Cell membrane</location>
        <topology evidence="1">Multi-pass membrane protein</topology>
    </subcellularLocation>
</comment>
<dbReference type="PANTHER" id="PTHR23542:SF1">
    <property type="entry name" value="MAJOR FACILITATOR SUPERFAMILY (MFS) PROFILE DOMAIN-CONTAINING PROTEIN"/>
    <property type="match status" value="1"/>
</dbReference>
<dbReference type="EMBL" id="JAMTCO010000008">
    <property type="protein sequence ID" value="MCP2271091.1"/>
    <property type="molecule type" value="Genomic_DNA"/>
</dbReference>
<organism evidence="7 8">
    <name type="scientific">Actinokineospora diospyrosa</name>
    <dbReference type="NCBI Taxonomy" id="103728"/>
    <lineage>
        <taxon>Bacteria</taxon>
        <taxon>Bacillati</taxon>
        <taxon>Actinomycetota</taxon>
        <taxon>Actinomycetes</taxon>
        <taxon>Pseudonocardiales</taxon>
        <taxon>Pseudonocardiaceae</taxon>
        <taxon>Actinokineospora</taxon>
    </lineage>
</organism>
<evidence type="ECO:0000256" key="5">
    <source>
        <dbReference type="SAM" id="Phobius"/>
    </source>
</evidence>
<feature type="transmembrane region" description="Helical" evidence="5">
    <location>
        <begin position="111"/>
        <end position="132"/>
    </location>
</feature>
<feature type="transmembrane region" description="Helical" evidence="5">
    <location>
        <begin position="309"/>
        <end position="331"/>
    </location>
</feature>
<evidence type="ECO:0000256" key="3">
    <source>
        <dbReference type="ARBA" id="ARBA00022989"/>
    </source>
</evidence>
<comment type="caution">
    <text evidence="7">The sequence shown here is derived from an EMBL/GenBank/DDBJ whole genome shotgun (WGS) entry which is preliminary data.</text>
</comment>
<accession>A0ABT1IEL7</accession>
<dbReference type="InterPro" id="IPR036259">
    <property type="entry name" value="MFS_trans_sf"/>
</dbReference>
<feature type="domain" description="Major facilitator superfamily (MFS) profile" evidence="6">
    <location>
        <begin position="220"/>
        <end position="424"/>
    </location>
</feature>
<dbReference type="Pfam" id="PF07690">
    <property type="entry name" value="MFS_1"/>
    <property type="match status" value="1"/>
</dbReference>
<dbReference type="InterPro" id="IPR011701">
    <property type="entry name" value="MFS"/>
</dbReference>
<dbReference type="SUPFAM" id="SSF103473">
    <property type="entry name" value="MFS general substrate transporter"/>
    <property type="match status" value="1"/>
</dbReference>
<protein>
    <submittedName>
        <fullName evidence="7">Arabinose efflux permease, MFS family</fullName>
    </submittedName>
</protein>
<keyword evidence="3 5" id="KW-1133">Transmembrane helix</keyword>
<evidence type="ECO:0000256" key="4">
    <source>
        <dbReference type="ARBA" id="ARBA00023136"/>
    </source>
</evidence>
<feature type="transmembrane region" description="Helical" evidence="5">
    <location>
        <begin position="252"/>
        <end position="273"/>
    </location>
</feature>
<dbReference type="PANTHER" id="PTHR23542">
    <property type="match status" value="1"/>
</dbReference>
<evidence type="ECO:0000313" key="7">
    <source>
        <dbReference type="EMBL" id="MCP2271091.1"/>
    </source>
</evidence>
<evidence type="ECO:0000259" key="6">
    <source>
        <dbReference type="PROSITE" id="PS50850"/>
    </source>
</evidence>
<feature type="transmembrane region" description="Helical" evidence="5">
    <location>
        <begin position="223"/>
        <end position="246"/>
    </location>
</feature>
<feature type="transmembrane region" description="Helical" evidence="5">
    <location>
        <begin position="285"/>
        <end position="303"/>
    </location>
</feature>
<feature type="transmembrane region" description="Helical" evidence="5">
    <location>
        <begin position="343"/>
        <end position="365"/>
    </location>
</feature>
<gene>
    <name evidence="7" type="ORF">LV75_003603</name>
</gene>
<keyword evidence="2 5" id="KW-0812">Transmembrane</keyword>
<evidence type="ECO:0000313" key="8">
    <source>
        <dbReference type="Proteomes" id="UP001205185"/>
    </source>
</evidence>
<name>A0ABT1IEL7_9PSEU</name>